<dbReference type="Pfam" id="PF01497">
    <property type="entry name" value="Peripla_BP_2"/>
    <property type="match status" value="1"/>
</dbReference>
<dbReference type="InterPro" id="IPR050902">
    <property type="entry name" value="ABC_Transporter_SBP"/>
</dbReference>
<dbReference type="AlphaFoldDB" id="A0A2S7VVJ8"/>
<dbReference type="InterPro" id="IPR002491">
    <property type="entry name" value="ABC_transptr_periplasmic_BD"/>
</dbReference>
<name>A0A2S7VVJ8_PHOAN</name>
<evidence type="ECO:0000313" key="3">
    <source>
        <dbReference type="Proteomes" id="UP000238730"/>
    </source>
</evidence>
<dbReference type="Proteomes" id="UP000238730">
    <property type="component" value="Unassembled WGS sequence"/>
</dbReference>
<organism evidence="2 3">
    <name type="scientific">Photobacterium angustum</name>
    <dbReference type="NCBI Taxonomy" id="661"/>
    <lineage>
        <taxon>Bacteria</taxon>
        <taxon>Pseudomonadati</taxon>
        <taxon>Pseudomonadota</taxon>
        <taxon>Gammaproteobacteria</taxon>
        <taxon>Vibrionales</taxon>
        <taxon>Vibrionaceae</taxon>
        <taxon>Photobacterium</taxon>
    </lineage>
</organism>
<evidence type="ECO:0000259" key="1">
    <source>
        <dbReference type="PROSITE" id="PS50983"/>
    </source>
</evidence>
<sequence>MNVIKGKVMPQFLSIKNRLITLLSVCLVLFSTHSIAKSITVTDLAGREVVISQPVERLLLSESRYIPALAILEGDQVLSRIVGMMGDMKLVDPDSYQQYQTAFPDIDNIPLFGKGATESFSLETALALKADVAFLGVEGHGPNARNSEIIEILERAGVTVVFIDFRKDPVKNTLRSLEVMGKVLGREAQAKSYIQFYNQELDKVKQGLATIKPEDVPTVFLHSRVGVNGECCETMARGMVAQMLDFIGVKNMAQPLLPGSVGVLNQEYLLTHQPDIYIGTAVGSTQTQKEAPQYIVLGTSISAKVAHQSLAAITQRPPLNQLTAVKNKRAYSIWHHFYNTPLNIVAIQTFAKWAYPKTFAELSPQKTLETLYRDYQPVPFNGTYWMAL</sequence>
<reference evidence="2 3" key="1">
    <citation type="submission" date="2016-12" db="EMBL/GenBank/DDBJ databases">
        <title>Diversity of luminous bacteria.</title>
        <authorList>
            <person name="Yoshizawa S."/>
            <person name="Kogure K."/>
        </authorList>
    </citation>
    <scope>NUCLEOTIDE SEQUENCE [LARGE SCALE GENOMIC DNA]</scope>
    <source>
        <strain evidence="2 3">LC1-200</strain>
    </source>
</reference>
<dbReference type="PANTHER" id="PTHR30535:SF34">
    <property type="entry name" value="MOLYBDATE-BINDING PROTEIN MOLA"/>
    <property type="match status" value="1"/>
</dbReference>
<dbReference type="EMBL" id="MSCJ01000001">
    <property type="protein sequence ID" value="PQJ66150.1"/>
    <property type="molecule type" value="Genomic_DNA"/>
</dbReference>
<proteinExistence type="predicted"/>
<comment type="caution">
    <text evidence="2">The sequence shown here is derived from an EMBL/GenBank/DDBJ whole genome shotgun (WGS) entry which is preliminary data.</text>
</comment>
<dbReference type="PROSITE" id="PS50983">
    <property type="entry name" value="FE_B12_PBP"/>
    <property type="match status" value="1"/>
</dbReference>
<evidence type="ECO:0000313" key="2">
    <source>
        <dbReference type="EMBL" id="PQJ66150.1"/>
    </source>
</evidence>
<dbReference type="SUPFAM" id="SSF53807">
    <property type="entry name" value="Helical backbone' metal receptor"/>
    <property type="match status" value="1"/>
</dbReference>
<accession>A0A2S7VVJ8</accession>
<dbReference type="OrthoDB" id="9775594at2"/>
<gene>
    <name evidence="2" type="ORF">BTO08_01305</name>
</gene>
<dbReference type="Gene3D" id="3.40.50.1980">
    <property type="entry name" value="Nitrogenase molybdenum iron protein domain"/>
    <property type="match status" value="2"/>
</dbReference>
<dbReference type="PANTHER" id="PTHR30535">
    <property type="entry name" value="VITAMIN B12-BINDING PROTEIN"/>
    <property type="match status" value="1"/>
</dbReference>
<protein>
    <submittedName>
        <fullName evidence="2">Iron ABC transporter substrate-binding protein</fullName>
    </submittedName>
</protein>
<feature type="domain" description="Fe/B12 periplasmic-binding" evidence="1">
    <location>
        <begin position="57"/>
        <end position="362"/>
    </location>
</feature>